<name>A0A0V0ZS53_9BILA</name>
<protein>
    <recommendedName>
        <fullName evidence="4">Secreted protein</fullName>
    </recommendedName>
</protein>
<evidence type="ECO:0000256" key="1">
    <source>
        <dbReference type="SAM" id="SignalP"/>
    </source>
</evidence>
<evidence type="ECO:0000313" key="2">
    <source>
        <dbReference type="EMBL" id="KRY15568.1"/>
    </source>
</evidence>
<proteinExistence type="predicted"/>
<dbReference type="EMBL" id="JYDQ01000093">
    <property type="protein sequence ID" value="KRY15568.1"/>
    <property type="molecule type" value="Genomic_DNA"/>
</dbReference>
<keyword evidence="3" id="KW-1185">Reference proteome</keyword>
<gene>
    <name evidence="2" type="ORF">T12_2320</name>
</gene>
<keyword evidence="1" id="KW-0732">Signal</keyword>
<dbReference type="Proteomes" id="UP000054783">
    <property type="component" value="Unassembled WGS sequence"/>
</dbReference>
<accession>A0A0V0ZS53</accession>
<reference evidence="2 3" key="1">
    <citation type="submission" date="2015-01" db="EMBL/GenBank/DDBJ databases">
        <title>Evolution of Trichinella species and genotypes.</title>
        <authorList>
            <person name="Korhonen P.K."/>
            <person name="Edoardo P."/>
            <person name="Giuseppe L.R."/>
            <person name="Gasser R.B."/>
        </authorList>
    </citation>
    <scope>NUCLEOTIDE SEQUENCE [LARGE SCALE GENOMIC DNA]</scope>
    <source>
        <strain evidence="2">ISS2496</strain>
    </source>
</reference>
<evidence type="ECO:0008006" key="4">
    <source>
        <dbReference type="Google" id="ProtNLM"/>
    </source>
</evidence>
<comment type="caution">
    <text evidence="2">The sequence shown here is derived from an EMBL/GenBank/DDBJ whole genome shotgun (WGS) entry which is preliminary data.</text>
</comment>
<organism evidence="2 3">
    <name type="scientific">Trichinella patagoniensis</name>
    <dbReference type="NCBI Taxonomy" id="990121"/>
    <lineage>
        <taxon>Eukaryota</taxon>
        <taxon>Metazoa</taxon>
        <taxon>Ecdysozoa</taxon>
        <taxon>Nematoda</taxon>
        <taxon>Enoplea</taxon>
        <taxon>Dorylaimia</taxon>
        <taxon>Trichinellida</taxon>
        <taxon>Trichinellidae</taxon>
        <taxon>Trichinella</taxon>
    </lineage>
</organism>
<evidence type="ECO:0000313" key="3">
    <source>
        <dbReference type="Proteomes" id="UP000054783"/>
    </source>
</evidence>
<feature type="signal peptide" evidence="1">
    <location>
        <begin position="1"/>
        <end position="31"/>
    </location>
</feature>
<dbReference type="AlphaFoldDB" id="A0A0V0ZS53"/>
<sequence>MAQLLPAKFLCVCVSVRLCVVLCVQIWQIASQPTRDISTPALPNRGPIQFDPNVAKSTASVTSSRCSQAASVKSTLFNESTANLHPKSQHQFRLRKY</sequence>
<feature type="chain" id="PRO_5006873923" description="Secreted protein" evidence="1">
    <location>
        <begin position="32"/>
        <end position="97"/>
    </location>
</feature>